<feature type="domain" description="D-isomer specific 2-hydroxyacid dehydrogenase NAD-binding" evidence="2">
    <location>
        <begin position="49"/>
        <end position="149"/>
    </location>
</feature>
<keyword evidence="1" id="KW-0560">Oxidoreductase</keyword>
<dbReference type="PROSITE" id="PS00671">
    <property type="entry name" value="D_2_HYDROXYACID_DH_3"/>
    <property type="match status" value="1"/>
</dbReference>
<keyword evidence="4" id="KW-1185">Reference proteome</keyword>
<dbReference type="Gramene" id="PGSC0003DMT400085920">
    <property type="protein sequence ID" value="PGSC0003DMT400085920"/>
    <property type="gene ID" value="PGSC0003DMG400035491"/>
</dbReference>
<dbReference type="GO" id="GO:0004617">
    <property type="term" value="F:phosphoglycerate dehydrogenase activity"/>
    <property type="evidence" value="ECO:0000318"/>
    <property type="project" value="GO_Central"/>
</dbReference>
<dbReference type="Gene3D" id="3.40.50.720">
    <property type="entry name" value="NAD(P)-binding Rossmann-like Domain"/>
    <property type="match status" value="1"/>
</dbReference>
<accession>M1DAK5</accession>
<dbReference type="eggNOG" id="KOG0069">
    <property type="taxonomic scope" value="Eukaryota"/>
</dbReference>
<evidence type="ECO:0000313" key="3">
    <source>
        <dbReference type="EnsemblPlants" id="PGSC0003DMT400085920"/>
    </source>
</evidence>
<dbReference type="AlphaFoldDB" id="M1DAK5"/>
<dbReference type="InterPro" id="IPR036291">
    <property type="entry name" value="NAD(P)-bd_dom_sf"/>
</dbReference>
<evidence type="ECO:0000256" key="1">
    <source>
        <dbReference type="ARBA" id="ARBA00023002"/>
    </source>
</evidence>
<name>M1DAK5_SOLTU</name>
<organism evidence="3 4">
    <name type="scientific">Solanum tuberosum</name>
    <name type="common">Potato</name>
    <dbReference type="NCBI Taxonomy" id="4113"/>
    <lineage>
        <taxon>Eukaryota</taxon>
        <taxon>Viridiplantae</taxon>
        <taxon>Streptophyta</taxon>
        <taxon>Embryophyta</taxon>
        <taxon>Tracheophyta</taxon>
        <taxon>Spermatophyta</taxon>
        <taxon>Magnoliopsida</taxon>
        <taxon>eudicotyledons</taxon>
        <taxon>Gunneridae</taxon>
        <taxon>Pentapetalae</taxon>
        <taxon>asterids</taxon>
        <taxon>lamiids</taxon>
        <taxon>Solanales</taxon>
        <taxon>Solanaceae</taxon>
        <taxon>Solanoideae</taxon>
        <taxon>Solaneae</taxon>
        <taxon>Solanum</taxon>
    </lineage>
</organism>
<dbReference type="STRING" id="4113.M1DAK5"/>
<sequence length="184" mass="20063">MHLAKRLRPFDVKIIATKRSWPNSMLDSTKGLCIGINGTNYNYDDLVDERGSHDDILKFASKADIVVSCLPMTTETIGIVNNDFVSAMKKGALLINIGRGGVLDYEAVYNNLKLGHLGGLGIDVAWTEPFDPLNPILQLPNVIITPHVAGVTQSSFRYMAKVVGDVALQLHAGKMPYVGIEIVN</sequence>
<protein>
    <submittedName>
        <fullName evidence="3">Phosphoglycerate dehydrogenase</fullName>
    </submittedName>
</protein>
<dbReference type="OMA" id="FRYMAKV"/>
<dbReference type="EnsemblPlants" id="PGSC0003DMT400085920">
    <property type="protein sequence ID" value="PGSC0003DMT400085920"/>
    <property type="gene ID" value="PGSC0003DMG400035491"/>
</dbReference>
<proteinExistence type="predicted"/>
<dbReference type="GO" id="GO:0051287">
    <property type="term" value="F:NAD binding"/>
    <property type="evidence" value="ECO:0007669"/>
    <property type="project" value="InterPro"/>
</dbReference>
<reference evidence="4" key="1">
    <citation type="journal article" date="2011" name="Nature">
        <title>Genome sequence and analysis of the tuber crop potato.</title>
        <authorList>
            <consortium name="The Potato Genome Sequencing Consortium"/>
        </authorList>
    </citation>
    <scope>NUCLEOTIDE SEQUENCE [LARGE SCALE GENOMIC DNA]</scope>
    <source>
        <strain evidence="4">cv. DM1-3 516 R44</strain>
    </source>
</reference>
<reference evidence="3" key="2">
    <citation type="submission" date="2015-06" db="UniProtKB">
        <authorList>
            <consortium name="EnsemblPlants"/>
        </authorList>
    </citation>
    <scope>IDENTIFICATION</scope>
    <source>
        <strain evidence="3">DM1-3 516 R44</strain>
    </source>
</reference>
<dbReference type="InParanoid" id="M1DAK5"/>
<dbReference type="InterPro" id="IPR006140">
    <property type="entry name" value="D-isomer_DH_NAD-bd"/>
</dbReference>
<dbReference type="PANTHER" id="PTHR42938:SF25">
    <property type="entry name" value="D-ISOMER SPECIFIC 2-HYDROXYACID DEHYDROGENASE FAMILY PROTEIN"/>
    <property type="match status" value="1"/>
</dbReference>
<dbReference type="PANTHER" id="PTHR42938">
    <property type="entry name" value="FORMATE DEHYDROGENASE 1"/>
    <property type="match status" value="1"/>
</dbReference>
<evidence type="ECO:0000313" key="4">
    <source>
        <dbReference type="Proteomes" id="UP000011115"/>
    </source>
</evidence>
<dbReference type="InterPro" id="IPR029753">
    <property type="entry name" value="D-isomer_DH_CS"/>
</dbReference>
<dbReference type="HOGENOM" id="CLU_019796_1_3_1"/>
<dbReference type="Proteomes" id="UP000011115">
    <property type="component" value="Unassembled WGS sequence"/>
</dbReference>
<dbReference type="SUPFAM" id="SSF51735">
    <property type="entry name" value="NAD(P)-binding Rossmann-fold domains"/>
    <property type="match status" value="1"/>
</dbReference>
<evidence type="ECO:0000259" key="2">
    <source>
        <dbReference type="Pfam" id="PF02826"/>
    </source>
</evidence>
<dbReference type="Pfam" id="PF02826">
    <property type="entry name" value="2-Hacid_dh_C"/>
    <property type="match status" value="1"/>
</dbReference>
<dbReference type="PaxDb" id="4113-PGSC0003DMT400085920"/>